<accession>A0ABS4G490</accession>
<keyword evidence="1" id="KW-1133">Transmembrane helix</keyword>
<keyword evidence="1" id="KW-0472">Membrane</keyword>
<feature type="domain" description="Anti-sigma factor RsgI-like middle" evidence="2">
    <location>
        <begin position="71"/>
        <end position="203"/>
    </location>
</feature>
<reference evidence="3 4" key="1">
    <citation type="submission" date="2021-03" db="EMBL/GenBank/DDBJ databases">
        <title>Genomic Encyclopedia of Type Strains, Phase IV (KMG-IV): sequencing the most valuable type-strain genomes for metagenomic binning, comparative biology and taxonomic classification.</title>
        <authorList>
            <person name="Goeker M."/>
        </authorList>
    </citation>
    <scope>NUCLEOTIDE SEQUENCE [LARGE SCALE GENOMIC DNA]</scope>
    <source>
        <strain evidence="3 4">DSM 6139</strain>
    </source>
</reference>
<evidence type="ECO:0000313" key="3">
    <source>
        <dbReference type="EMBL" id="MBP1919307.1"/>
    </source>
</evidence>
<name>A0ABS4G490_9CLOT</name>
<proteinExistence type="predicted"/>
<sequence>MRAYVEKISGKNVMLKREDGSRIKVRNNSYAVGDELPVDYSVSGVFSFAAATAVAAVFIVGLFMAAYLTPYYYISIDTNPSLMVHANIFERVVGIDPMNEEAEELFGDTSYNNMKVEDAVVDALSAIGAAGYFDGMSADVFLAPATRNEAKSKLLAAKLKETVESQIRRNGIDASIEADSVSYYLFRDAERLGVSPGKLHIIQNLLGLDIAGNIELTVKQLLEKLNPQK</sequence>
<comment type="caution">
    <text evidence="3">The sequence shown here is derived from an EMBL/GenBank/DDBJ whole genome shotgun (WGS) entry which is preliminary data.</text>
</comment>
<protein>
    <recommendedName>
        <fullName evidence="2">Anti-sigma factor RsgI-like middle domain-containing protein</fullName>
    </recommendedName>
</protein>
<feature type="transmembrane region" description="Helical" evidence="1">
    <location>
        <begin position="45"/>
        <end position="68"/>
    </location>
</feature>
<dbReference type="EMBL" id="JAGGKC010000013">
    <property type="protein sequence ID" value="MBP1919307.1"/>
    <property type="molecule type" value="Genomic_DNA"/>
</dbReference>
<dbReference type="Pfam" id="PF23750">
    <property type="entry name" value="RsgI_M"/>
    <property type="match status" value="1"/>
</dbReference>
<dbReference type="InterPro" id="IPR055431">
    <property type="entry name" value="RsgI_M"/>
</dbReference>
<dbReference type="RefSeq" id="WP_209459512.1">
    <property type="nucleotide sequence ID" value="NZ_JAGGKC010000013.1"/>
</dbReference>
<organism evidence="3 4">
    <name type="scientific">Youngiibacter multivorans</name>
    <dbReference type="NCBI Taxonomy" id="937251"/>
    <lineage>
        <taxon>Bacteria</taxon>
        <taxon>Bacillati</taxon>
        <taxon>Bacillota</taxon>
        <taxon>Clostridia</taxon>
        <taxon>Eubacteriales</taxon>
        <taxon>Clostridiaceae</taxon>
        <taxon>Youngiibacter</taxon>
    </lineage>
</organism>
<gene>
    <name evidence="3" type="ORF">J2Z34_001796</name>
</gene>
<dbReference type="Proteomes" id="UP001519271">
    <property type="component" value="Unassembled WGS sequence"/>
</dbReference>
<evidence type="ECO:0000256" key="1">
    <source>
        <dbReference type="SAM" id="Phobius"/>
    </source>
</evidence>
<evidence type="ECO:0000313" key="4">
    <source>
        <dbReference type="Proteomes" id="UP001519271"/>
    </source>
</evidence>
<keyword evidence="4" id="KW-1185">Reference proteome</keyword>
<evidence type="ECO:0000259" key="2">
    <source>
        <dbReference type="Pfam" id="PF23750"/>
    </source>
</evidence>
<keyword evidence="1" id="KW-0812">Transmembrane</keyword>